<dbReference type="AlphaFoldDB" id="A0A5B9D6K8"/>
<evidence type="ECO:0000313" key="8">
    <source>
        <dbReference type="Proteomes" id="UP000321408"/>
    </source>
</evidence>
<feature type="transmembrane region" description="Helical" evidence="5">
    <location>
        <begin position="21"/>
        <end position="42"/>
    </location>
</feature>
<dbReference type="InterPro" id="IPR000412">
    <property type="entry name" value="ABC_2_transport"/>
</dbReference>
<feature type="transmembrane region" description="Helical" evidence="5">
    <location>
        <begin position="223"/>
        <end position="245"/>
    </location>
</feature>
<dbReference type="KEGG" id="psyt:DSAG12_00404"/>
<evidence type="ECO:0000259" key="6">
    <source>
        <dbReference type="PROSITE" id="PS51012"/>
    </source>
</evidence>
<name>A0A5B9D6K8_9ARCH</name>
<dbReference type="PIRSF" id="PIRSF006648">
    <property type="entry name" value="DrrB"/>
    <property type="match status" value="1"/>
</dbReference>
<dbReference type="PANTHER" id="PTHR43229:SF3">
    <property type="entry name" value="ABC-TYPE MULTIDRUG TRANSPORT SYSTEM, PERMEASE COMPONENT"/>
    <property type="match status" value="1"/>
</dbReference>
<dbReference type="Pfam" id="PF01061">
    <property type="entry name" value="ABC2_membrane"/>
    <property type="match status" value="1"/>
</dbReference>
<dbReference type="InterPro" id="IPR047817">
    <property type="entry name" value="ABC2_TM_bact-type"/>
</dbReference>
<feature type="transmembrane region" description="Helical" evidence="5">
    <location>
        <begin position="171"/>
        <end position="190"/>
    </location>
</feature>
<dbReference type="GeneID" id="41328407"/>
<gene>
    <name evidence="7" type="ORF">DSAG12_00404</name>
</gene>
<evidence type="ECO:0000256" key="3">
    <source>
        <dbReference type="ARBA" id="ARBA00022989"/>
    </source>
</evidence>
<dbReference type="InterPro" id="IPR013525">
    <property type="entry name" value="ABC2_TM"/>
</dbReference>
<reference evidence="7 8" key="2">
    <citation type="journal article" date="2024" name="Int. J. Syst. Evol. Microbiol.">
        <title>Promethearchaeum syntrophicum gen. nov., sp. nov., an anaerobic, obligately syntrophic archaeon, the first isolate of the lineage 'Asgard' archaea, and proposal of the new archaeal phylum Promethearchaeota phyl. nov. and kingdom Promethearchaeati regn. nov.</title>
        <authorList>
            <person name="Imachi H."/>
            <person name="Nobu M.K."/>
            <person name="Kato S."/>
            <person name="Takaki Y."/>
            <person name="Miyazaki M."/>
            <person name="Miyata M."/>
            <person name="Ogawara M."/>
            <person name="Saito Y."/>
            <person name="Sakai S."/>
            <person name="Tahara Y.O."/>
            <person name="Takano Y."/>
            <person name="Tasumi E."/>
            <person name="Uematsu K."/>
            <person name="Yoshimura T."/>
            <person name="Itoh T."/>
            <person name="Ohkuma M."/>
            <person name="Takai K."/>
        </authorList>
    </citation>
    <scope>NUCLEOTIDE SEQUENCE [LARGE SCALE GENOMIC DNA]</scope>
    <source>
        <strain evidence="7 8">MK-D1</strain>
    </source>
</reference>
<evidence type="ECO:0000256" key="1">
    <source>
        <dbReference type="ARBA" id="ARBA00004141"/>
    </source>
</evidence>
<evidence type="ECO:0000256" key="2">
    <source>
        <dbReference type="ARBA" id="ARBA00022692"/>
    </source>
</evidence>
<reference evidence="7 8" key="1">
    <citation type="journal article" date="2020" name="Nature">
        <title>Isolation of an archaeon at the prokaryote-eukaryote interface.</title>
        <authorList>
            <person name="Imachi H."/>
            <person name="Nobu M.K."/>
            <person name="Nakahara N."/>
            <person name="Morono Y."/>
            <person name="Ogawara M."/>
            <person name="Takaki Y."/>
            <person name="Takano Y."/>
            <person name="Uematsu K."/>
            <person name="Ikuta T."/>
            <person name="Ito M."/>
            <person name="Matsui Y."/>
            <person name="Miyazaki M."/>
            <person name="Murata K."/>
            <person name="Saito Y."/>
            <person name="Sakai S."/>
            <person name="Song C."/>
            <person name="Tasumi E."/>
            <person name="Yamanaka Y."/>
            <person name="Yamaguchi T."/>
            <person name="Kamagata Y."/>
            <person name="Tamaki H."/>
            <person name="Takai K."/>
        </authorList>
    </citation>
    <scope>NUCLEOTIDE SEQUENCE [LARGE SCALE GENOMIC DNA]</scope>
    <source>
        <strain evidence="7 8">MK-D1</strain>
    </source>
</reference>
<evidence type="ECO:0000256" key="5">
    <source>
        <dbReference type="SAM" id="Phobius"/>
    </source>
</evidence>
<organism evidence="7 8">
    <name type="scientific">Promethearchaeum syntrophicum</name>
    <dbReference type="NCBI Taxonomy" id="2594042"/>
    <lineage>
        <taxon>Archaea</taxon>
        <taxon>Promethearchaeati</taxon>
        <taxon>Promethearchaeota</taxon>
        <taxon>Promethearchaeia</taxon>
        <taxon>Promethearchaeales</taxon>
        <taxon>Promethearchaeaceae</taxon>
        <taxon>Promethearchaeum</taxon>
    </lineage>
</organism>
<protein>
    <submittedName>
        <fullName evidence="7">ABC transporter permease</fullName>
    </submittedName>
</protein>
<comment type="subcellular location">
    <subcellularLocation>
        <location evidence="1">Membrane</location>
        <topology evidence="1">Multi-pass membrane protein</topology>
    </subcellularLocation>
</comment>
<evidence type="ECO:0000313" key="7">
    <source>
        <dbReference type="EMBL" id="QEE14591.1"/>
    </source>
</evidence>
<feature type="transmembrane region" description="Helical" evidence="5">
    <location>
        <begin position="196"/>
        <end position="216"/>
    </location>
</feature>
<dbReference type="PANTHER" id="PTHR43229">
    <property type="entry name" value="NODULATION PROTEIN J"/>
    <property type="match status" value="1"/>
</dbReference>
<keyword evidence="2 5" id="KW-0812">Transmembrane</keyword>
<dbReference type="EMBL" id="CP042905">
    <property type="protein sequence ID" value="QEE14591.1"/>
    <property type="molecule type" value="Genomic_DNA"/>
</dbReference>
<sequence length="251" mass="27977">MNTKRIMAIVKMEMKRMIRDPLVFVITLFLVPVLILLFGLLMGDSYGWHPYYTVFEIMLPGFLTYACLLTIYDVAASVASERELGLQKRINTTPLTSAEYIFSQMISYTIKPLIQLLLGLGTAYIVGFRPLNTFVGLLLIILFLVVLTFCCVGFGLITANFAKSGSAAGGLAFIFIVPQQIFATFIPPWIYGLENLGWIFPSFYATDSIGLIFAGIPLSDARLWIRLGILLAITVVIYAIGIVLYEKKKKS</sequence>
<accession>A0A5B9D6K8</accession>
<dbReference type="PROSITE" id="PS51012">
    <property type="entry name" value="ABC_TM2"/>
    <property type="match status" value="1"/>
</dbReference>
<feature type="domain" description="ABC transmembrane type-2" evidence="6">
    <location>
        <begin position="22"/>
        <end position="248"/>
    </location>
</feature>
<feature type="transmembrane region" description="Helical" evidence="5">
    <location>
        <begin position="113"/>
        <end position="131"/>
    </location>
</feature>
<dbReference type="RefSeq" id="WP_147661540.1">
    <property type="nucleotide sequence ID" value="NZ_CP042905.2"/>
</dbReference>
<dbReference type="GO" id="GO:0043190">
    <property type="term" value="C:ATP-binding cassette (ABC) transporter complex"/>
    <property type="evidence" value="ECO:0007669"/>
    <property type="project" value="InterPro"/>
</dbReference>
<feature type="transmembrane region" description="Helical" evidence="5">
    <location>
        <begin position="137"/>
        <end position="159"/>
    </location>
</feature>
<keyword evidence="8" id="KW-1185">Reference proteome</keyword>
<proteinExistence type="predicted"/>
<dbReference type="Proteomes" id="UP000321408">
    <property type="component" value="Chromosome"/>
</dbReference>
<dbReference type="GO" id="GO:0140359">
    <property type="term" value="F:ABC-type transporter activity"/>
    <property type="evidence" value="ECO:0007669"/>
    <property type="project" value="InterPro"/>
</dbReference>
<evidence type="ECO:0000256" key="4">
    <source>
        <dbReference type="ARBA" id="ARBA00023136"/>
    </source>
</evidence>
<keyword evidence="4 5" id="KW-0472">Membrane</keyword>
<dbReference type="InterPro" id="IPR051784">
    <property type="entry name" value="Nod_factor_ABC_transporter"/>
</dbReference>
<keyword evidence="3 5" id="KW-1133">Transmembrane helix</keyword>